<dbReference type="InterPro" id="IPR000504">
    <property type="entry name" value="RRM_dom"/>
</dbReference>
<feature type="compositionally biased region" description="Polar residues" evidence="3">
    <location>
        <begin position="24"/>
        <end position="39"/>
    </location>
</feature>
<evidence type="ECO:0000313" key="5">
    <source>
        <dbReference type="EMBL" id="KAG7161063.1"/>
    </source>
</evidence>
<feature type="compositionally biased region" description="Polar residues" evidence="3">
    <location>
        <begin position="49"/>
        <end position="99"/>
    </location>
</feature>
<dbReference type="SMART" id="SM00360">
    <property type="entry name" value="RRM"/>
    <property type="match status" value="1"/>
</dbReference>
<dbReference type="PANTHER" id="PTHR12436:SF3">
    <property type="entry name" value="GERMINAL-CENTER ASSOCIATED NUCLEAR PROTEIN"/>
    <property type="match status" value="1"/>
</dbReference>
<dbReference type="InterPro" id="IPR045107">
    <property type="entry name" value="SAC3/GANP/THP3"/>
</dbReference>
<feature type="compositionally biased region" description="Basic and acidic residues" evidence="3">
    <location>
        <begin position="966"/>
        <end position="978"/>
    </location>
</feature>
<dbReference type="Proteomes" id="UP000747542">
    <property type="component" value="Unassembled WGS sequence"/>
</dbReference>
<dbReference type="InterPro" id="IPR012677">
    <property type="entry name" value="Nucleotide-bd_a/b_plait_sf"/>
</dbReference>
<protein>
    <submittedName>
        <fullName evidence="5">Germinal-center associated nuclear protein-like</fullName>
    </submittedName>
</protein>
<dbReference type="EMBL" id="JAHLQT010030192">
    <property type="protein sequence ID" value="KAG7161063.1"/>
    <property type="molecule type" value="Genomic_DNA"/>
</dbReference>
<feature type="region of interest" description="Disordered" evidence="3">
    <location>
        <begin position="334"/>
        <end position="356"/>
    </location>
</feature>
<accession>A0A8J5MR98</accession>
<evidence type="ECO:0000256" key="2">
    <source>
        <dbReference type="PROSITE-ProRule" id="PRU00176"/>
    </source>
</evidence>
<dbReference type="SUPFAM" id="SSF54928">
    <property type="entry name" value="RNA-binding domain, RBD"/>
    <property type="match status" value="1"/>
</dbReference>
<proteinExistence type="predicted"/>
<feature type="region of interest" description="Disordered" evidence="3">
    <location>
        <begin position="1"/>
        <end position="112"/>
    </location>
</feature>
<dbReference type="PANTHER" id="PTHR12436">
    <property type="entry name" value="80 KDA MCM3-ASSOCIATED PROTEIN"/>
    <property type="match status" value="1"/>
</dbReference>
<feature type="compositionally biased region" description="Gly residues" evidence="3">
    <location>
        <begin position="1"/>
        <end position="14"/>
    </location>
</feature>
<dbReference type="Pfam" id="PF16769">
    <property type="entry name" value="MCM3AP_GANP"/>
    <property type="match status" value="1"/>
</dbReference>
<dbReference type="InterPro" id="IPR005062">
    <property type="entry name" value="SAC3/GANP/THP3_conserved"/>
</dbReference>
<name>A0A8J5MR98_HOMAM</name>
<evidence type="ECO:0000259" key="4">
    <source>
        <dbReference type="PROSITE" id="PS50102"/>
    </source>
</evidence>
<dbReference type="Gene3D" id="3.30.70.330">
    <property type="match status" value="1"/>
</dbReference>
<keyword evidence="1 2" id="KW-0694">RNA-binding</keyword>
<dbReference type="Gene3D" id="1.25.40.990">
    <property type="match status" value="1"/>
</dbReference>
<dbReference type="InterPro" id="IPR031907">
    <property type="entry name" value="MCM3AP_GANP"/>
</dbReference>
<evidence type="ECO:0000256" key="1">
    <source>
        <dbReference type="ARBA" id="ARBA00022884"/>
    </source>
</evidence>
<dbReference type="PROSITE" id="PS50102">
    <property type="entry name" value="RRM"/>
    <property type="match status" value="1"/>
</dbReference>
<reference evidence="5" key="1">
    <citation type="journal article" date="2021" name="Sci. Adv.">
        <title>The American lobster genome reveals insights on longevity, neural, and immune adaptations.</title>
        <authorList>
            <person name="Polinski J.M."/>
            <person name="Zimin A.V."/>
            <person name="Clark K.F."/>
            <person name="Kohn A.B."/>
            <person name="Sadowski N."/>
            <person name="Timp W."/>
            <person name="Ptitsyn A."/>
            <person name="Khanna P."/>
            <person name="Romanova D.Y."/>
            <person name="Williams P."/>
            <person name="Greenwood S.J."/>
            <person name="Moroz L.L."/>
            <person name="Walt D.R."/>
            <person name="Bodnar A.G."/>
        </authorList>
    </citation>
    <scope>NUCLEOTIDE SEQUENCE</scope>
    <source>
        <strain evidence="5">GMGI-L3</strain>
    </source>
</reference>
<dbReference type="GO" id="GO:0006406">
    <property type="term" value="P:mRNA export from nucleus"/>
    <property type="evidence" value="ECO:0007669"/>
    <property type="project" value="TreeGrafter"/>
</dbReference>
<dbReference type="GO" id="GO:0005737">
    <property type="term" value="C:cytoplasm"/>
    <property type="evidence" value="ECO:0007669"/>
    <property type="project" value="TreeGrafter"/>
</dbReference>
<feature type="region of interest" description="Disordered" evidence="3">
    <location>
        <begin position="944"/>
        <end position="982"/>
    </location>
</feature>
<dbReference type="Pfam" id="PF03399">
    <property type="entry name" value="SAC3_GANP"/>
    <property type="match status" value="1"/>
</dbReference>
<comment type="caution">
    <text evidence="5">The sequence shown here is derived from an EMBL/GenBank/DDBJ whole genome shotgun (WGS) entry which is preliminary data.</text>
</comment>
<feature type="domain" description="RRM" evidence="4">
    <location>
        <begin position="390"/>
        <end position="463"/>
    </location>
</feature>
<sequence length="1736" mass="195756">MSSESGGRGWGFSGGTKIKAEVMDNNNTESSLPTKSFQPPSEPSGLVFASTTMNEDTPDQSQSSVSEGIAKPSTSTSRSNIFPSTSFPVQGPWGNSSSPFGGPDTSVPFSTGSEVCNSFSRVDNNDSSNKGTNIFGGTIASSSTVPKLFGGEELITEKVKESELKKSFISEVSIQSSDDTASLTITTSATPTPSLFGGTVTSTPAVTNTDSWPSSASSSSIFGVVEARQVPKVFGGSSTFPLSGSIALSKRPFSGNKTTTSGESLISGNIIDEQAKESKVFPLTSSSSLPFSGHQALPPASKTPSVFGGSSLVAKPFSKTPTNLEKKALLSKTETNKISSQMADEKPHQGAPESKSVPTLIPKVIPELFEKDEAHASSSSLPTYHKKELTKIIIAQIPDRCMDKEILKNHFGKFGDVKRIMLNPKVNQATVQYSNHHAASKAKKKGKKIHPKLPEVKIFYGTPVRRKSEEGNSDAMMSKKKAIKTLQHGQQSSDLDPYIPLERPCSEKAKQLKHSSTKTLFQKDTHLNVNRRSVTSNKIPSRAISPARENKDPTLSIEGKDMKAILDSQAVNNFEKHVILKTRDKLLRNERTRTSDLKMASYLAATCPDMCPELERYMRDVQNDLSSYEMTNGVLDHRLVTKKFSRSSADKDVPLPHELRPGPVLLRTMNFLVCNIINQGDAEDTEVDVWYNYLWNRTRAVRNDLMQQQLTNSVAVVIMERCTRFHIHAAAQLCQEPSDLFDAKMNTEHLIKSLQTLKELYHDLGERGEYFESEAEFRAYEMLLNLNDGETIVTRYSQFREEVQKSLHVQFALKVVLSVTFNNYVKFFKLIRRATYLQGCLLHRYFRQVRSKALDIFMKAYVPSKAPQTVPLQTVIKILGFENETDAVNYLKCHGISVEDQNVVFDKYAFIQNPEEIPQLVRPITLIDVNRTCSVGEVIQGGPIPDNPLHTHVPHNSFDDQGYLKPEAKDASDQKGENAPKPPEMLDSVLMIQQSERLQNYELLAQVKYVYNMIESSIIEEVTKQVCSECIEVFKYELSVKEAAHTVNLELLEESIQEEVRTLSCEGLCEVKCEKQEMLRRQKEEEERKCKALKELYDAVGSSINASYLNEFTDGYMRQICQESIQEVETHATLTDLMEELPSQFVNEIIMEQLRQISIEVIEEMNAEQESKVLELQQKILLRKTRGYFRKWRVRVLKARRQKQSQEMFPADCSHLSITQQNDAFGWGYQRSRTSDKSALQLARLESSISRNMEKVLIRNQLIKEYAWHPLLLKHLVMKEVDKSLPPHNLLSQYFKFIVCTSESSGSTILHWLRAKLGSEKNVDLRVPLNNCFSFVSKKSGVEYGWVMKEVLVATTSAEDIMGTSAILFVTSCRDKKESQYWKIQDLLTKKVRASQHVLHYNCEACDANAWNLTEADLLKPETSLKLQFLMMGFWKQQETLGKLVSSHMNNFVCGFIAEKFVEPALRKHNERKADGKSPIPPSVLIDLYNSVIDYLIKTVKNEDLKNLEWPPPELNHLGQIPPVTWNNTDAKHVADILGHIKLPTLWMEGIMSWKNITEVLYTYVTKVSGPHDDGIRLVSHLNAILSNTQKILGPILGYESDTCQGWELHVLQLPWTELVYACVSYKLSELPDIPVFYQPKKLQSFTSPHSWWSACDTSDPLWTEDAKENYSPCTRKRKAEKQGEFPSEQIKKKKDPSKFLGDIENEKQKCKEFEKKLERLLVSEEELNLLFNVES</sequence>
<keyword evidence="6" id="KW-1185">Reference proteome</keyword>
<evidence type="ECO:0000256" key="3">
    <source>
        <dbReference type="SAM" id="MobiDB-lite"/>
    </source>
</evidence>
<organism evidence="5 6">
    <name type="scientific">Homarus americanus</name>
    <name type="common">American lobster</name>
    <dbReference type="NCBI Taxonomy" id="6706"/>
    <lineage>
        <taxon>Eukaryota</taxon>
        <taxon>Metazoa</taxon>
        <taxon>Ecdysozoa</taxon>
        <taxon>Arthropoda</taxon>
        <taxon>Crustacea</taxon>
        <taxon>Multicrustacea</taxon>
        <taxon>Malacostraca</taxon>
        <taxon>Eumalacostraca</taxon>
        <taxon>Eucarida</taxon>
        <taxon>Decapoda</taxon>
        <taxon>Pleocyemata</taxon>
        <taxon>Astacidea</taxon>
        <taxon>Nephropoidea</taxon>
        <taxon>Nephropidae</taxon>
        <taxon>Homarus</taxon>
    </lineage>
</organism>
<dbReference type="GO" id="GO:0070390">
    <property type="term" value="C:transcription export complex 2"/>
    <property type="evidence" value="ECO:0007669"/>
    <property type="project" value="TreeGrafter"/>
</dbReference>
<evidence type="ECO:0000313" key="6">
    <source>
        <dbReference type="Proteomes" id="UP000747542"/>
    </source>
</evidence>
<dbReference type="InterPro" id="IPR035979">
    <property type="entry name" value="RBD_domain_sf"/>
</dbReference>
<gene>
    <name evidence="5" type="primary">Mcm3ap-L</name>
    <name evidence="5" type="ORF">Hamer_G023575</name>
</gene>
<dbReference type="GO" id="GO:0003723">
    <property type="term" value="F:RNA binding"/>
    <property type="evidence" value="ECO:0007669"/>
    <property type="project" value="UniProtKB-UniRule"/>
</dbReference>
<feature type="region of interest" description="Disordered" evidence="3">
    <location>
        <begin position="1676"/>
        <end position="1701"/>
    </location>
</feature>